<dbReference type="AlphaFoldDB" id="A0A382SE08"/>
<feature type="non-terminal residue" evidence="1">
    <location>
        <position position="107"/>
    </location>
</feature>
<proteinExistence type="predicted"/>
<name>A0A382SE08_9ZZZZ</name>
<reference evidence="1" key="1">
    <citation type="submission" date="2018-05" db="EMBL/GenBank/DDBJ databases">
        <authorList>
            <person name="Lanie J.A."/>
            <person name="Ng W.-L."/>
            <person name="Kazmierczak K.M."/>
            <person name="Andrzejewski T.M."/>
            <person name="Davidsen T.M."/>
            <person name="Wayne K.J."/>
            <person name="Tettelin H."/>
            <person name="Glass J.I."/>
            <person name="Rusch D."/>
            <person name="Podicherti R."/>
            <person name="Tsui H.-C.T."/>
            <person name="Winkler M.E."/>
        </authorList>
    </citation>
    <scope>NUCLEOTIDE SEQUENCE</scope>
</reference>
<dbReference type="EMBL" id="UINC01128131">
    <property type="protein sequence ID" value="SVD07685.1"/>
    <property type="molecule type" value="Genomic_DNA"/>
</dbReference>
<protein>
    <submittedName>
        <fullName evidence="1">Uncharacterized protein</fullName>
    </submittedName>
</protein>
<organism evidence="1">
    <name type="scientific">marine metagenome</name>
    <dbReference type="NCBI Taxonomy" id="408172"/>
    <lineage>
        <taxon>unclassified sequences</taxon>
        <taxon>metagenomes</taxon>
        <taxon>ecological metagenomes</taxon>
    </lineage>
</organism>
<evidence type="ECO:0000313" key="1">
    <source>
        <dbReference type="EMBL" id="SVD07685.1"/>
    </source>
</evidence>
<accession>A0A382SE08</accession>
<sequence>MVWSPPSYFSVVVHSIDARQPSRSGVPLSVIWCGRDLTSSFLSISGFAKSQAIFPCSDLQIFTPKVAVFSSDSWLATSLSIHIKTRGGFMESEQKLETVSPPNLPFS</sequence>
<gene>
    <name evidence="1" type="ORF">METZ01_LOCUS360539</name>
</gene>